<dbReference type="EMBL" id="QAPF01000266">
    <property type="protein sequence ID" value="TEA12285.1"/>
    <property type="molecule type" value="Genomic_DNA"/>
</dbReference>
<name>A0A4R8T509_9PEZI</name>
<feature type="region of interest" description="Disordered" evidence="1">
    <location>
        <begin position="1"/>
        <end position="47"/>
    </location>
</feature>
<evidence type="ECO:0000313" key="2">
    <source>
        <dbReference type="EMBL" id="TEA12285.1"/>
    </source>
</evidence>
<organism evidence="2 3">
    <name type="scientific">Colletotrichum sidae</name>
    <dbReference type="NCBI Taxonomy" id="1347389"/>
    <lineage>
        <taxon>Eukaryota</taxon>
        <taxon>Fungi</taxon>
        <taxon>Dikarya</taxon>
        <taxon>Ascomycota</taxon>
        <taxon>Pezizomycotina</taxon>
        <taxon>Sordariomycetes</taxon>
        <taxon>Hypocreomycetidae</taxon>
        <taxon>Glomerellales</taxon>
        <taxon>Glomerellaceae</taxon>
        <taxon>Colletotrichum</taxon>
        <taxon>Colletotrichum orbiculare species complex</taxon>
    </lineage>
</organism>
<feature type="compositionally biased region" description="Basic and acidic residues" evidence="1">
    <location>
        <begin position="1"/>
        <end position="12"/>
    </location>
</feature>
<sequence>MPSRKCPRELSHLRPLAFSRVPAPSASDAQARGPNGKEPAHTAPTARHRVRSHGLQALLMPSFAYRLLRLSTSAGVWGTTSAPLPTSSVLLITTKAPLIVDGSSWIGPQKKNANSGTSSTRAPWHRVGLRWVSPVRSVSWSAKKDVVKQRVQSCHILTARCMQVSLWGTRHLISSVAWSSRDLLDIQHA</sequence>
<evidence type="ECO:0000313" key="3">
    <source>
        <dbReference type="Proteomes" id="UP000295604"/>
    </source>
</evidence>
<evidence type="ECO:0000256" key="1">
    <source>
        <dbReference type="SAM" id="MobiDB-lite"/>
    </source>
</evidence>
<comment type="caution">
    <text evidence="2">The sequence shown here is derived from an EMBL/GenBank/DDBJ whole genome shotgun (WGS) entry which is preliminary data.</text>
</comment>
<gene>
    <name evidence="2" type="ORF">C8034_v006455</name>
</gene>
<proteinExistence type="predicted"/>
<reference evidence="2 3" key="1">
    <citation type="submission" date="2018-11" db="EMBL/GenBank/DDBJ databases">
        <title>Genome sequence and assembly of Colletotrichum sidae.</title>
        <authorList>
            <person name="Gan P."/>
            <person name="Shirasu K."/>
        </authorList>
    </citation>
    <scope>NUCLEOTIDE SEQUENCE [LARGE SCALE GENOMIC DNA]</scope>
    <source>
        <strain evidence="2 3">CBS 518.97</strain>
    </source>
</reference>
<keyword evidence="3" id="KW-1185">Reference proteome</keyword>
<dbReference type="Proteomes" id="UP000295604">
    <property type="component" value="Unassembled WGS sequence"/>
</dbReference>
<dbReference type="AlphaFoldDB" id="A0A4R8T509"/>
<protein>
    <submittedName>
        <fullName evidence="2">Uncharacterized protein</fullName>
    </submittedName>
</protein>
<accession>A0A4R8T509</accession>